<evidence type="ECO:0000256" key="6">
    <source>
        <dbReference type="ARBA" id="ARBA00023015"/>
    </source>
</evidence>
<feature type="compositionally biased region" description="Basic residues" evidence="9">
    <location>
        <begin position="1377"/>
        <end position="1386"/>
    </location>
</feature>
<feature type="region of interest" description="Disordered" evidence="9">
    <location>
        <begin position="1278"/>
        <end position="1420"/>
    </location>
</feature>
<dbReference type="PROSITE" id="PS00598">
    <property type="entry name" value="CHROMO_1"/>
    <property type="match status" value="2"/>
</dbReference>
<feature type="compositionally biased region" description="Basic and acidic residues" evidence="9">
    <location>
        <begin position="1159"/>
        <end position="1170"/>
    </location>
</feature>
<evidence type="ECO:0000256" key="2">
    <source>
        <dbReference type="ARBA" id="ARBA00022737"/>
    </source>
</evidence>
<evidence type="ECO:0000256" key="5">
    <source>
        <dbReference type="ARBA" id="ARBA00022840"/>
    </source>
</evidence>
<dbReference type="Gene3D" id="3.40.50.10810">
    <property type="entry name" value="Tandem AAA-ATPase domain"/>
    <property type="match status" value="1"/>
</dbReference>
<dbReference type="CDD" id="cd18793">
    <property type="entry name" value="SF2_C_SNF"/>
    <property type="match status" value="1"/>
</dbReference>
<dbReference type="InterPro" id="IPR027417">
    <property type="entry name" value="P-loop_NTPase"/>
</dbReference>
<evidence type="ECO:0000256" key="1">
    <source>
        <dbReference type="ARBA" id="ARBA00004123"/>
    </source>
</evidence>
<feature type="domain" description="Helicase C-terminal" evidence="12">
    <location>
        <begin position="819"/>
        <end position="984"/>
    </location>
</feature>
<keyword evidence="6" id="KW-0805">Transcription regulation</keyword>
<feature type="region of interest" description="Disordered" evidence="9">
    <location>
        <begin position="1159"/>
        <end position="1255"/>
    </location>
</feature>
<protein>
    <submittedName>
        <fullName evidence="14">LOW QUALITY PROTEIN: chromodomain-helicase-DNA-binding protein 2-like</fullName>
    </submittedName>
</protein>
<evidence type="ECO:0000256" key="8">
    <source>
        <dbReference type="ARBA" id="ARBA00023242"/>
    </source>
</evidence>
<dbReference type="RefSeq" id="XP_006823398.1">
    <property type="nucleotide sequence ID" value="XM_006823335.1"/>
</dbReference>
<dbReference type="InterPro" id="IPR023780">
    <property type="entry name" value="Chromo_domain"/>
</dbReference>
<dbReference type="GeneID" id="100375547"/>
<dbReference type="SMART" id="SM00298">
    <property type="entry name" value="CHROMO"/>
    <property type="match status" value="2"/>
</dbReference>
<dbReference type="PROSITE" id="PS51194">
    <property type="entry name" value="HELICASE_CTER"/>
    <property type="match status" value="1"/>
</dbReference>
<dbReference type="Gene3D" id="3.40.50.300">
    <property type="entry name" value="P-loop containing nucleotide triphosphate hydrolases"/>
    <property type="match status" value="1"/>
</dbReference>
<dbReference type="PANTHER" id="PTHR45623:SF14">
    <property type="entry name" value="CHROMODOMAIN-HELICASE-DNA-BINDING PROTEIN 1"/>
    <property type="match status" value="1"/>
</dbReference>
<dbReference type="InterPro" id="IPR016197">
    <property type="entry name" value="Chromo-like_dom_sf"/>
</dbReference>
<evidence type="ECO:0000256" key="3">
    <source>
        <dbReference type="ARBA" id="ARBA00022741"/>
    </source>
</evidence>
<dbReference type="Proteomes" id="UP000694865">
    <property type="component" value="Unplaced"/>
</dbReference>
<dbReference type="CDD" id="cd18666">
    <property type="entry name" value="CD1_tandem_CHD1-2_like"/>
    <property type="match status" value="1"/>
</dbReference>
<keyword evidence="13" id="KW-1185">Reference proteome</keyword>
<dbReference type="InterPro" id="IPR002464">
    <property type="entry name" value="DNA/RNA_helicase_DEAH_CS"/>
</dbReference>
<keyword evidence="3" id="KW-0547">Nucleotide-binding</keyword>
<evidence type="ECO:0000256" key="4">
    <source>
        <dbReference type="ARBA" id="ARBA00022801"/>
    </source>
</evidence>
<sequence length="1420" mass="162940">MDKVGREKNSAPGVEEDEVNSEQQTSEGSGASSNESSSGSNSSSDSDSQSGSESGSESGSQNGNEDQSNSQSESANSESQSSESASENEDSGHDYCINTTNDNKTNSIPSCKITLSKKERLKDLKEMWEEFPDVYGVRRSSRSRKEVERFQASSDEDDSDYSDSPKKGRGNNAGERNKRRRSGEWRTGRLSDDTSGESSESDFQPSTRARPKPKSRQVSRSQARVKGKSMPKRRSASRRKKASSSEDDDDDSENERKRFMQRRAASKVCYKEDSDDVTDSDDIIETNQVEEDDNKETIEKVFNHRRGKKGQTGSKTTVYNIEATKDDAGTQPTQGNTEENDETEIQYLIKWKNWAHIHNTWETEESLRTQAVKGLKKLDNYKQREEELGLWKTMTTPEDVEYYECQQEMALQLYGQYQEVERIIAHTNQKTAEVNSGQPDFLCKWKGLPYCECTWEDGELVSRNSQTAIDNYFIRLRSSKVPSKISKVLKQKQRFVALKSQPSFLGGADKMELRDYQLDGLNWLLHSWCKENGVILADEMGLGKTIQAIAFLSYLFNTYQLYGPFLLVVPLSTMTAWQREFEIWAPDLNVVVYIGDLVSRNKIREYEWCFAGNRSRLRFNALITTYEILLKDKSFLNSVNWSNLIVDEAHRLKNDDSLLYKTLMDFHTHHRLLITGTPLQNSLKELWSLLHFIMPVKFDSWEQFEKEHMADQNGYTSLHKVLEPFLLRRVKKDVEKSLPAKVEQILRVEMSAKQKQYYKWILTKNYKALSKGLKGNLSGFLNIMMELKKLCNHPYLIRPEDNGITDLENLIRTSGKVHLLDKLLTRLHETGHRVLIFSQMVRMLDILADYLSMKHWPFQRLDGSISSEVRKQALDHFNAEGSMDFCFLLSTRAGGLGINLATADTVIIFDSDWNPQNDLQAQARAHRIGQRNQIGPKGKRGRKPKEPKDTKPVNASKPPKGRKNKKAEKENKTDEIKEENENSLEAGEIVETHKEPETKKKKKKGKDSKKSKDKASKKESKNEKSKLKEESKSAKKVVDSTIPLHITANTNPVPVDAVDVMGDLDENVFAMCKEKMRPVKKALKQLDNPPAEVSEKEQLNHTRQCLLKIGDRIMDCIDDFKDNPTKMREWKSYLWTFVSKFTEFDARKLYRLYKHAVKKREEERGEEHTSHSQSSISSKKRFSDGHDSKIRKDRSSTGLHGNKRPFSNLDLHSDDSRGSITNGPRVSTSTAATTGSGSPYGHFNQSRNTQSWSHDTYTTTNRDFFRERHLNDTTTAFSRHLHDPLRPSSHGVSSSYHSPGSSRDNHDNYHYQHSSSSSASRFNNDHPRDRPSASSSSSSRQYSHGNRDEHRHHYSNDKQEHVSYSQHQSGSRDDRFHHSHSNNKRRKADDYRDRDRDRDREQRTDSRLSSANSRKSEHRH</sequence>
<feature type="compositionally biased region" description="Basic and acidic residues" evidence="9">
    <location>
        <begin position="1008"/>
        <end position="1037"/>
    </location>
</feature>
<evidence type="ECO:0000259" key="10">
    <source>
        <dbReference type="PROSITE" id="PS50013"/>
    </source>
</evidence>
<dbReference type="Pfam" id="PF00385">
    <property type="entry name" value="Chromo"/>
    <property type="match status" value="2"/>
</dbReference>
<feature type="compositionally biased region" description="Polar residues" evidence="9">
    <location>
        <begin position="97"/>
        <end position="109"/>
    </location>
</feature>
<gene>
    <name evidence="14" type="primary">LOC100375547</name>
</gene>
<dbReference type="PANTHER" id="PTHR45623">
    <property type="entry name" value="CHROMODOMAIN-HELICASE-DNA-BINDING PROTEIN 3-RELATED-RELATED"/>
    <property type="match status" value="1"/>
</dbReference>
<feature type="compositionally biased region" description="Basic and acidic residues" evidence="9">
    <location>
        <begin position="182"/>
        <end position="192"/>
    </location>
</feature>
<dbReference type="PROSITE" id="PS50013">
    <property type="entry name" value="CHROMO_2"/>
    <property type="match status" value="2"/>
</dbReference>
<dbReference type="Pfam" id="PF13907">
    <property type="entry name" value="CHD1-like_C"/>
    <property type="match status" value="1"/>
</dbReference>
<evidence type="ECO:0000313" key="14">
    <source>
        <dbReference type="RefSeq" id="XP_006823398.1"/>
    </source>
</evidence>
<feature type="region of interest" description="Disordered" evidence="9">
    <location>
        <begin position="923"/>
        <end position="1037"/>
    </location>
</feature>
<dbReference type="SMART" id="SM01176">
    <property type="entry name" value="DUF4208"/>
    <property type="match status" value="1"/>
</dbReference>
<evidence type="ECO:0000259" key="11">
    <source>
        <dbReference type="PROSITE" id="PS51192"/>
    </source>
</evidence>
<dbReference type="InterPro" id="IPR049730">
    <property type="entry name" value="SNF2/RAD54-like_C"/>
</dbReference>
<evidence type="ECO:0000313" key="13">
    <source>
        <dbReference type="Proteomes" id="UP000694865"/>
    </source>
</evidence>
<dbReference type="SUPFAM" id="SSF52540">
    <property type="entry name" value="P-loop containing nucleoside triphosphate hydrolases"/>
    <property type="match status" value="2"/>
</dbReference>
<dbReference type="SMART" id="SM00487">
    <property type="entry name" value="DEXDc"/>
    <property type="match status" value="1"/>
</dbReference>
<evidence type="ECO:0000256" key="7">
    <source>
        <dbReference type="ARBA" id="ARBA00023163"/>
    </source>
</evidence>
<feature type="compositionally biased region" description="Low complexity" evidence="9">
    <location>
        <begin position="1287"/>
        <end position="1302"/>
    </location>
</feature>
<dbReference type="Pfam" id="PF00271">
    <property type="entry name" value="Helicase_C"/>
    <property type="match status" value="1"/>
</dbReference>
<feature type="compositionally biased region" description="Polar residues" evidence="9">
    <location>
        <begin position="1243"/>
        <end position="1255"/>
    </location>
</feature>
<feature type="domain" description="Chromo" evidence="10">
    <location>
        <begin position="418"/>
        <end position="484"/>
    </location>
</feature>
<dbReference type="Pfam" id="PF00176">
    <property type="entry name" value="SNF2-rel_dom"/>
    <property type="match status" value="1"/>
</dbReference>
<comment type="subcellular location">
    <subcellularLocation>
        <location evidence="1">Nucleus</location>
    </subcellularLocation>
</comment>
<dbReference type="InterPro" id="IPR025260">
    <property type="entry name" value="CHD1-like_C"/>
</dbReference>
<dbReference type="CDD" id="cd18661">
    <property type="entry name" value="CD2_tandem_CHD1-2_like"/>
    <property type="match status" value="1"/>
</dbReference>
<reference evidence="14" key="1">
    <citation type="submission" date="2025-08" db="UniProtKB">
        <authorList>
            <consortium name="RefSeq"/>
        </authorList>
    </citation>
    <scope>IDENTIFICATION</scope>
    <source>
        <tissue evidence="14">Testes</tissue>
    </source>
</reference>
<keyword evidence="5" id="KW-0067">ATP-binding</keyword>
<proteinExistence type="predicted"/>
<accession>A0ABM0MTQ7</accession>
<organism evidence="13 14">
    <name type="scientific">Saccoglossus kowalevskii</name>
    <name type="common">Acorn worm</name>
    <dbReference type="NCBI Taxonomy" id="10224"/>
    <lineage>
        <taxon>Eukaryota</taxon>
        <taxon>Metazoa</taxon>
        <taxon>Hemichordata</taxon>
        <taxon>Enteropneusta</taxon>
        <taxon>Harrimaniidae</taxon>
        <taxon>Saccoglossus</taxon>
    </lineage>
</organism>
<feature type="compositionally biased region" description="Basic residues" evidence="9">
    <location>
        <begin position="209"/>
        <end position="242"/>
    </location>
</feature>
<dbReference type="InterPro" id="IPR023779">
    <property type="entry name" value="Chromodomain_CS"/>
</dbReference>
<evidence type="ECO:0000259" key="12">
    <source>
        <dbReference type="PROSITE" id="PS51194"/>
    </source>
</evidence>
<dbReference type="InterPro" id="IPR014001">
    <property type="entry name" value="Helicase_ATP-bd"/>
</dbReference>
<evidence type="ECO:0000256" key="9">
    <source>
        <dbReference type="SAM" id="MobiDB-lite"/>
    </source>
</evidence>
<feature type="domain" description="Helicase ATP-binding" evidence="11">
    <location>
        <begin position="525"/>
        <end position="696"/>
    </location>
</feature>
<dbReference type="SMART" id="SM00490">
    <property type="entry name" value="HELICc"/>
    <property type="match status" value="1"/>
</dbReference>
<dbReference type="InterPro" id="IPR038718">
    <property type="entry name" value="SNF2-like_sf"/>
</dbReference>
<feature type="compositionally biased region" description="Basic and acidic residues" evidence="9">
    <location>
        <begin position="116"/>
        <end position="128"/>
    </location>
</feature>
<dbReference type="SUPFAM" id="SSF54160">
    <property type="entry name" value="Chromo domain-like"/>
    <property type="match status" value="2"/>
</dbReference>
<dbReference type="InterPro" id="IPR000330">
    <property type="entry name" value="SNF2_N"/>
</dbReference>
<feature type="compositionally biased region" description="Low complexity" evidence="9">
    <location>
        <begin position="26"/>
        <end position="85"/>
    </location>
</feature>
<name>A0ABM0MTQ7_SACKO</name>
<feature type="compositionally biased region" description="Basic and acidic residues" evidence="9">
    <location>
        <begin position="1345"/>
        <end position="1361"/>
    </location>
</feature>
<dbReference type="Gene3D" id="2.40.50.40">
    <property type="match status" value="2"/>
</dbReference>
<feature type="compositionally biased region" description="Basic and acidic residues" evidence="9">
    <location>
        <begin position="1387"/>
        <end position="1406"/>
    </location>
</feature>
<keyword evidence="7" id="KW-0804">Transcription</keyword>
<dbReference type="PROSITE" id="PS51192">
    <property type="entry name" value="HELICASE_ATP_BIND_1"/>
    <property type="match status" value="1"/>
</dbReference>
<keyword evidence="4" id="KW-0378">Hydrolase</keyword>
<dbReference type="PROSITE" id="PS00690">
    <property type="entry name" value="DEAH_ATP_HELICASE"/>
    <property type="match status" value="1"/>
</dbReference>
<dbReference type="InterPro" id="IPR000953">
    <property type="entry name" value="Chromo/chromo_shadow_dom"/>
</dbReference>
<keyword evidence="2" id="KW-0677">Repeat</keyword>
<feature type="compositionally biased region" description="Low complexity" evidence="9">
    <location>
        <begin position="1227"/>
        <end position="1237"/>
    </location>
</feature>
<feature type="domain" description="Chromo" evidence="10">
    <location>
        <begin position="296"/>
        <end position="385"/>
    </location>
</feature>
<feature type="region of interest" description="Disordered" evidence="9">
    <location>
        <begin position="1"/>
        <end position="280"/>
    </location>
</feature>
<feature type="compositionally biased region" description="Basic and acidic residues" evidence="9">
    <location>
        <begin position="1181"/>
        <end position="1195"/>
    </location>
</feature>
<keyword evidence="8" id="KW-0539">Nucleus</keyword>
<dbReference type="InterPro" id="IPR001650">
    <property type="entry name" value="Helicase_C-like"/>
</dbReference>